<proteinExistence type="predicted"/>
<reference evidence="1" key="1">
    <citation type="journal article" date="2014" name="Front. Microbiol.">
        <title>High frequency of phylogenetically diverse reductive dehalogenase-homologous genes in deep subseafloor sedimentary metagenomes.</title>
        <authorList>
            <person name="Kawai M."/>
            <person name="Futagami T."/>
            <person name="Toyoda A."/>
            <person name="Takaki Y."/>
            <person name="Nishi S."/>
            <person name="Hori S."/>
            <person name="Arai W."/>
            <person name="Tsubouchi T."/>
            <person name="Morono Y."/>
            <person name="Uchiyama I."/>
            <person name="Ito T."/>
            <person name="Fujiyama A."/>
            <person name="Inagaki F."/>
            <person name="Takami H."/>
        </authorList>
    </citation>
    <scope>NUCLEOTIDE SEQUENCE</scope>
    <source>
        <strain evidence="1">Expedition CK06-06</strain>
    </source>
</reference>
<organism evidence="1">
    <name type="scientific">marine sediment metagenome</name>
    <dbReference type="NCBI Taxonomy" id="412755"/>
    <lineage>
        <taxon>unclassified sequences</taxon>
        <taxon>metagenomes</taxon>
        <taxon>ecological metagenomes</taxon>
    </lineage>
</organism>
<accession>X0S6L9</accession>
<feature type="non-terminal residue" evidence="1">
    <location>
        <position position="291"/>
    </location>
</feature>
<dbReference type="EMBL" id="BARS01004343">
    <property type="protein sequence ID" value="GAF76708.1"/>
    <property type="molecule type" value="Genomic_DNA"/>
</dbReference>
<dbReference type="InterPro" id="IPR038765">
    <property type="entry name" value="Papain-like_cys_pep_sf"/>
</dbReference>
<dbReference type="SUPFAM" id="SSF54001">
    <property type="entry name" value="Cysteine proteinases"/>
    <property type="match status" value="1"/>
</dbReference>
<evidence type="ECO:0000313" key="1">
    <source>
        <dbReference type="EMBL" id="GAF76708.1"/>
    </source>
</evidence>
<sequence length="291" mass="32735">MVPLMGAGQLCIQQFTSEKETMDNIWKMGLIIAFTIFLSLSLAGCVSPPSTKYGQSYIYGIPSILEKLGLSTGESAAEQELSWLEKEAQYLFEELYAENPELAKELGRIPEFTGHEISAENVKGLKTLTDFYVGYSDNTIIKGTNDLLKLGEGHGKYNTPVRLLLWYAMKHELDGKDMTKIVGHGPLVFLDQMWRNEGLELDTKQLHDMLNDPILAKWWVDNYTAYESDVPGSGKFKRPGKTLIDGKGDCEDLAGLMADFLHYNNWPVRLVASWWLGEGPKKYLYKGLYAG</sequence>
<protein>
    <recommendedName>
        <fullName evidence="2">Transglutaminase-like domain-containing protein</fullName>
    </recommendedName>
</protein>
<dbReference type="AlphaFoldDB" id="X0S6L9"/>
<evidence type="ECO:0008006" key="2">
    <source>
        <dbReference type="Google" id="ProtNLM"/>
    </source>
</evidence>
<name>X0S6L9_9ZZZZ</name>
<comment type="caution">
    <text evidence="1">The sequence shown here is derived from an EMBL/GenBank/DDBJ whole genome shotgun (WGS) entry which is preliminary data.</text>
</comment>
<gene>
    <name evidence="1" type="ORF">S01H1_08472</name>
</gene>